<sequence length="165" mass="18291">MGLTFFPLKEEVKCLSVEIQRIHTMRKHGDGRLSSFKVEPTQNGDGKKGPCYLIFEPYQLAALRKKKKPRPFSSYVSGNEGGGQASGIRMAGLGPTEKDSAPKRKNGSSRLSSIVHWERRLDGSKVTPKMHTRGGFPPGKSFESFIGGQSRSLQHLDLAEIRFCL</sequence>
<dbReference type="AlphaFoldDB" id="A0AAV4Q4W9"/>
<name>A0AAV4Q4W9_9ARAC</name>
<reference evidence="2 3" key="1">
    <citation type="submission" date="2021-06" db="EMBL/GenBank/DDBJ databases">
        <title>Caerostris darwini draft genome.</title>
        <authorList>
            <person name="Kono N."/>
            <person name="Arakawa K."/>
        </authorList>
    </citation>
    <scope>NUCLEOTIDE SEQUENCE [LARGE SCALE GENOMIC DNA]</scope>
</reference>
<dbReference type="Proteomes" id="UP001054837">
    <property type="component" value="Unassembled WGS sequence"/>
</dbReference>
<proteinExistence type="predicted"/>
<keyword evidence="3" id="KW-1185">Reference proteome</keyword>
<evidence type="ECO:0000313" key="2">
    <source>
        <dbReference type="EMBL" id="GIY04156.1"/>
    </source>
</evidence>
<gene>
    <name evidence="2" type="ORF">CDAR_233071</name>
</gene>
<accession>A0AAV4Q4W9</accession>
<protein>
    <submittedName>
        <fullName evidence="2">Uncharacterized protein</fullName>
    </submittedName>
</protein>
<dbReference type="EMBL" id="BPLQ01003898">
    <property type="protein sequence ID" value="GIY04156.1"/>
    <property type="molecule type" value="Genomic_DNA"/>
</dbReference>
<feature type="region of interest" description="Disordered" evidence="1">
    <location>
        <begin position="67"/>
        <end position="112"/>
    </location>
</feature>
<comment type="caution">
    <text evidence="2">The sequence shown here is derived from an EMBL/GenBank/DDBJ whole genome shotgun (WGS) entry which is preliminary data.</text>
</comment>
<organism evidence="2 3">
    <name type="scientific">Caerostris darwini</name>
    <dbReference type="NCBI Taxonomy" id="1538125"/>
    <lineage>
        <taxon>Eukaryota</taxon>
        <taxon>Metazoa</taxon>
        <taxon>Ecdysozoa</taxon>
        <taxon>Arthropoda</taxon>
        <taxon>Chelicerata</taxon>
        <taxon>Arachnida</taxon>
        <taxon>Araneae</taxon>
        <taxon>Araneomorphae</taxon>
        <taxon>Entelegynae</taxon>
        <taxon>Araneoidea</taxon>
        <taxon>Araneidae</taxon>
        <taxon>Caerostris</taxon>
    </lineage>
</organism>
<evidence type="ECO:0000313" key="3">
    <source>
        <dbReference type="Proteomes" id="UP001054837"/>
    </source>
</evidence>
<evidence type="ECO:0000256" key="1">
    <source>
        <dbReference type="SAM" id="MobiDB-lite"/>
    </source>
</evidence>